<proteinExistence type="predicted"/>
<feature type="coiled-coil region" evidence="1">
    <location>
        <begin position="17"/>
        <end position="44"/>
    </location>
</feature>
<evidence type="ECO:0000313" key="3">
    <source>
        <dbReference type="Proteomes" id="UP000217790"/>
    </source>
</evidence>
<dbReference type="Proteomes" id="UP000217790">
    <property type="component" value="Unassembled WGS sequence"/>
</dbReference>
<dbReference type="OrthoDB" id="2433727at2759"/>
<keyword evidence="1" id="KW-0175">Coiled coil</keyword>
<organism evidence="2 3">
    <name type="scientific">Armillaria gallica</name>
    <name type="common">Bulbous honey fungus</name>
    <name type="synonym">Armillaria bulbosa</name>
    <dbReference type="NCBI Taxonomy" id="47427"/>
    <lineage>
        <taxon>Eukaryota</taxon>
        <taxon>Fungi</taxon>
        <taxon>Dikarya</taxon>
        <taxon>Basidiomycota</taxon>
        <taxon>Agaricomycotina</taxon>
        <taxon>Agaricomycetes</taxon>
        <taxon>Agaricomycetidae</taxon>
        <taxon>Agaricales</taxon>
        <taxon>Marasmiineae</taxon>
        <taxon>Physalacriaceae</taxon>
        <taxon>Armillaria</taxon>
    </lineage>
</organism>
<gene>
    <name evidence="2" type="ORF">ARMGADRAFT_1083776</name>
</gene>
<name>A0A2H3DCT5_ARMGA</name>
<protein>
    <submittedName>
        <fullName evidence="2">Uncharacterized protein</fullName>
    </submittedName>
</protein>
<accession>A0A2H3DCT5</accession>
<dbReference type="AlphaFoldDB" id="A0A2H3DCT5"/>
<evidence type="ECO:0000313" key="2">
    <source>
        <dbReference type="EMBL" id="PBK89232.1"/>
    </source>
</evidence>
<keyword evidence="3" id="KW-1185">Reference proteome</keyword>
<dbReference type="InParanoid" id="A0A2H3DCT5"/>
<reference evidence="3" key="1">
    <citation type="journal article" date="2017" name="Nat. Ecol. Evol.">
        <title>Genome expansion and lineage-specific genetic innovations in the forest pathogenic fungi Armillaria.</title>
        <authorList>
            <person name="Sipos G."/>
            <person name="Prasanna A.N."/>
            <person name="Walter M.C."/>
            <person name="O'Connor E."/>
            <person name="Balint B."/>
            <person name="Krizsan K."/>
            <person name="Kiss B."/>
            <person name="Hess J."/>
            <person name="Varga T."/>
            <person name="Slot J."/>
            <person name="Riley R."/>
            <person name="Boka B."/>
            <person name="Rigling D."/>
            <person name="Barry K."/>
            <person name="Lee J."/>
            <person name="Mihaltcheva S."/>
            <person name="LaButti K."/>
            <person name="Lipzen A."/>
            <person name="Waldron R."/>
            <person name="Moloney N.M."/>
            <person name="Sperisen C."/>
            <person name="Kredics L."/>
            <person name="Vagvoelgyi C."/>
            <person name="Patrignani A."/>
            <person name="Fitzpatrick D."/>
            <person name="Nagy I."/>
            <person name="Doyle S."/>
            <person name="Anderson J.B."/>
            <person name="Grigoriev I.V."/>
            <person name="Gueldener U."/>
            <person name="Muensterkoetter M."/>
            <person name="Nagy L.G."/>
        </authorList>
    </citation>
    <scope>NUCLEOTIDE SEQUENCE [LARGE SCALE GENOMIC DNA]</scope>
    <source>
        <strain evidence="3">Ar21-2</strain>
    </source>
</reference>
<evidence type="ECO:0000256" key="1">
    <source>
        <dbReference type="SAM" id="Coils"/>
    </source>
</evidence>
<sequence length="511" mass="56457">MDIVPPPGNPPSSDTLGSILEKRAESLEDTAKKLRNALSDLGAVRQMKISDYKKNPVELVPTPLLRSLVDAETYIASMPPSPATPISSNTPAMYSGIYWATGYQLLEILASEFWCSESDDLPTNILLPDMSNAEEPVTIKALRWTLPCMGRGESLKMLRSVVSSSFDSWKQKGRNQQLPLPFSVPFVCGGPGTGKTHFCTVGLCKMINDVELSEDDPFARACTISAQNRLNIGFSFYYGLANGEAAYPEISLALRIIYELFKGRSSFRCHYPTSFEFLSVFMPIARSSLTAISLSDIGQFLKKKLSLRADHSTIMFVHLDDVDQIVQGPDSNYFKDIINAFEGFNAQQNDIFFSVLLSGTDSTAILEAIDARGGGAILIDLELVTSEEYCKGLSQFLSMQIGNDPVPPPFKTTDISKSIRRILMDIEGVPKLFVALLHVLSRPKAPEQAGKSEGLPFWNLSIDRQRIREIAGDSTYSTSAILSDFYACIEGSPSRLVPSCYRFRNQPLKRC</sequence>
<dbReference type="EMBL" id="KZ293669">
    <property type="protein sequence ID" value="PBK89232.1"/>
    <property type="molecule type" value="Genomic_DNA"/>
</dbReference>